<evidence type="ECO:0000313" key="1">
    <source>
        <dbReference type="EMBL" id="TLS53841.1"/>
    </source>
</evidence>
<keyword evidence="2" id="KW-1185">Reference proteome</keyword>
<comment type="caution">
    <text evidence="1">The sequence shown here is derived from an EMBL/GenBank/DDBJ whole genome shotgun (WGS) entry which is preliminary data.</text>
</comment>
<dbReference type="InterPro" id="IPR050490">
    <property type="entry name" value="Bact_solute-bd_prot1"/>
</dbReference>
<dbReference type="OrthoDB" id="9798191at2"/>
<name>A0A5R9GDK8_9BACL</name>
<reference evidence="1 2" key="1">
    <citation type="submission" date="2019-05" db="EMBL/GenBank/DDBJ databases">
        <authorList>
            <person name="Narsing Rao M.P."/>
            <person name="Li W.J."/>
        </authorList>
    </citation>
    <scope>NUCLEOTIDE SEQUENCE [LARGE SCALE GENOMIC DNA]</scope>
    <source>
        <strain evidence="1 2">SYSU_K30003</strain>
    </source>
</reference>
<gene>
    <name evidence="1" type="ORF">FE782_00320</name>
</gene>
<dbReference type="PANTHER" id="PTHR43649">
    <property type="entry name" value="ARABINOSE-BINDING PROTEIN-RELATED"/>
    <property type="match status" value="1"/>
</dbReference>
<proteinExistence type="predicted"/>
<dbReference type="RefSeq" id="WP_138191354.1">
    <property type="nucleotide sequence ID" value="NZ_VCIW01000001.1"/>
</dbReference>
<dbReference type="PANTHER" id="PTHR43649:SF12">
    <property type="entry name" value="DIACETYLCHITOBIOSE BINDING PROTEIN DASA"/>
    <property type="match status" value="1"/>
</dbReference>
<evidence type="ECO:0000313" key="2">
    <source>
        <dbReference type="Proteomes" id="UP000309676"/>
    </source>
</evidence>
<organism evidence="1 2">
    <name type="scientific">Paenibacillus antri</name>
    <dbReference type="NCBI Taxonomy" id="2582848"/>
    <lineage>
        <taxon>Bacteria</taxon>
        <taxon>Bacillati</taxon>
        <taxon>Bacillota</taxon>
        <taxon>Bacilli</taxon>
        <taxon>Bacillales</taxon>
        <taxon>Paenibacillaceae</taxon>
        <taxon>Paenibacillus</taxon>
    </lineage>
</organism>
<dbReference type="EMBL" id="VCIW01000001">
    <property type="protein sequence ID" value="TLS53841.1"/>
    <property type="molecule type" value="Genomic_DNA"/>
</dbReference>
<protein>
    <submittedName>
        <fullName evidence="1">Carbohydrate ABC transporter substrate-binding protein</fullName>
    </submittedName>
</protein>
<dbReference type="Proteomes" id="UP000309676">
    <property type="component" value="Unassembled WGS sequence"/>
</dbReference>
<dbReference type="SUPFAM" id="SSF53850">
    <property type="entry name" value="Periplasmic binding protein-like II"/>
    <property type="match status" value="1"/>
</dbReference>
<dbReference type="AlphaFoldDB" id="A0A5R9GDK8"/>
<dbReference type="Gene3D" id="3.40.190.10">
    <property type="entry name" value="Periplasmic binding protein-like II"/>
    <property type="match status" value="2"/>
</dbReference>
<accession>A0A5R9GDK8</accession>
<dbReference type="InterPro" id="IPR006059">
    <property type="entry name" value="SBP"/>
</dbReference>
<dbReference type="Pfam" id="PF01547">
    <property type="entry name" value="SBP_bac_1"/>
    <property type="match status" value="1"/>
</dbReference>
<sequence length="451" mass="49188">MKETKWIVCTCILLLVTVAGAMTLAGMFREANHPSMLGSGEGGTEPIRLVWLHHFGEDGSRKWIDSGIRKFQETHPGVTVTALPLDGGEYMSMLRMKVATDEMPDLYMLDNIHGGRDLIESGYATDLTGRPFLDRLEPEYLYGSKTEDGRVWTLPIDANGLGVTYNKDAFTRAGIVDIPKTWSEFLDVCRRLEAQGIMPIAAGYKESWTLFWDLGADFIPSSLVANPALIEDLSAGATTFEQSKAAFAGPIERLGERFRYVNANPFETSWDEALAMVADGRAAMIIGGTWSVDGVRSKRADAEIGLFPLPVSDVPGSAKFAMKATGGIVVNPLSRHADLAMELLELFAQPEMGRSLQENKKGISVVKDIGGNLDPALLELHNQYIKPGRTVDWSGVLPDFISPELSRAFHAGIADYLLDPDHDVDAAIRGLDEAFDGIRKPQGNSVGGGNR</sequence>